<evidence type="ECO:0000313" key="10">
    <source>
        <dbReference type="EMBL" id="ADB52223.1"/>
    </source>
</evidence>
<reference evidence="10 11" key="1">
    <citation type="journal article" date="2010" name="Stand. Genomic Sci.">
        <title>Complete genome sequence of Conexibacter woesei type strain (ID131577).</title>
        <authorList>
            <person name="Pukall R."/>
            <person name="Lapidus A."/>
            <person name="Glavina Del Rio T."/>
            <person name="Copeland A."/>
            <person name="Tice H."/>
            <person name="Cheng J.-F."/>
            <person name="Lucas S."/>
            <person name="Chen F."/>
            <person name="Nolan M."/>
            <person name="Bruce D."/>
            <person name="Goodwin L."/>
            <person name="Pitluck S."/>
            <person name="Mavromatis K."/>
            <person name="Ivanova N."/>
            <person name="Ovchinnikova G."/>
            <person name="Pati A."/>
            <person name="Chen A."/>
            <person name="Palaniappan K."/>
            <person name="Land M."/>
            <person name="Hauser L."/>
            <person name="Chang Y.-J."/>
            <person name="Jeffries C.D."/>
            <person name="Chain P."/>
            <person name="Meincke L."/>
            <person name="Sims D."/>
            <person name="Brettin T."/>
            <person name="Detter J.C."/>
            <person name="Rohde M."/>
            <person name="Goeker M."/>
            <person name="Bristow J."/>
            <person name="Eisen J.A."/>
            <person name="Markowitz V."/>
            <person name="Kyrpides N.C."/>
            <person name="Klenk H.-P."/>
            <person name="Hugenholtz P."/>
        </authorList>
    </citation>
    <scope>NUCLEOTIDE SEQUENCE [LARGE SCALE GENOMIC DNA]</scope>
    <source>
        <strain evidence="11">DSM 14684 / CIP 108061 / JCM 11494 / NBRC 100937 / ID131577</strain>
    </source>
</reference>
<dbReference type="STRING" id="469383.Cwoe_3806"/>
<keyword evidence="4 5" id="KW-0413">Isomerase</keyword>
<sequence length="200" mass="20612" precursor="true">MTTARATRILAVGLTGAALLFAGCGDDDSSSDSTSASTSAATSAATTPAEPVVRAIRNPYRRPVQGPHPGARVDQLIIKDVRVGDGETLEPGDTAIADYYGSIYQSGRFFDGSWGRGREPLEIRIDNGGVIAGWWQGIPGMRVGGRRTLIIPPALGYGEQAQATIPANSTLFFTVDLLGVRKATAAGTAADPAAAGQPAG</sequence>
<feature type="region of interest" description="Disordered" evidence="7">
    <location>
        <begin position="30"/>
        <end position="49"/>
    </location>
</feature>
<dbReference type="EC" id="5.2.1.8" evidence="6"/>
<proteinExistence type="inferred from homology"/>
<dbReference type="KEGG" id="cwo:Cwoe_3806"/>
<dbReference type="Pfam" id="PF00254">
    <property type="entry name" value="FKBP_C"/>
    <property type="match status" value="1"/>
</dbReference>
<dbReference type="GO" id="GO:0003755">
    <property type="term" value="F:peptidyl-prolyl cis-trans isomerase activity"/>
    <property type="evidence" value="ECO:0007669"/>
    <property type="project" value="UniProtKB-UniRule"/>
</dbReference>
<gene>
    <name evidence="10" type="ordered locus">Cwoe_3806</name>
</gene>
<dbReference type="RefSeq" id="WP_012935274.1">
    <property type="nucleotide sequence ID" value="NC_013739.1"/>
</dbReference>
<evidence type="ECO:0000256" key="7">
    <source>
        <dbReference type="SAM" id="MobiDB-lite"/>
    </source>
</evidence>
<evidence type="ECO:0000256" key="6">
    <source>
        <dbReference type="RuleBase" id="RU003915"/>
    </source>
</evidence>
<dbReference type="AlphaFoldDB" id="D3F2F7"/>
<evidence type="ECO:0000256" key="1">
    <source>
        <dbReference type="ARBA" id="ARBA00000971"/>
    </source>
</evidence>
<feature type="chain" id="PRO_5038856696" description="Peptidyl-prolyl cis-trans isomerase" evidence="8">
    <location>
        <begin position="23"/>
        <end position="200"/>
    </location>
</feature>
<dbReference type="HOGENOM" id="CLU_013615_7_2_11"/>
<evidence type="ECO:0000313" key="11">
    <source>
        <dbReference type="Proteomes" id="UP000008229"/>
    </source>
</evidence>
<dbReference type="InterPro" id="IPR001179">
    <property type="entry name" value="PPIase_FKBP_dom"/>
</dbReference>
<accession>D3F2F7</accession>
<evidence type="ECO:0000256" key="8">
    <source>
        <dbReference type="SAM" id="SignalP"/>
    </source>
</evidence>
<evidence type="ECO:0000256" key="5">
    <source>
        <dbReference type="PROSITE-ProRule" id="PRU00277"/>
    </source>
</evidence>
<organism evidence="10 11">
    <name type="scientific">Conexibacter woesei (strain DSM 14684 / CCUG 47730 / CIP 108061 / JCM 11494 / NBRC 100937 / ID131577)</name>
    <dbReference type="NCBI Taxonomy" id="469383"/>
    <lineage>
        <taxon>Bacteria</taxon>
        <taxon>Bacillati</taxon>
        <taxon>Actinomycetota</taxon>
        <taxon>Thermoleophilia</taxon>
        <taxon>Solirubrobacterales</taxon>
        <taxon>Conexibacteraceae</taxon>
        <taxon>Conexibacter</taxon>
    </lineage>
</organism>
<dbReference type="PANTHER" id="PTHR43811:SF19">
    <property type="entry name" value="39 KDA FK506-BINDING NUCLEAR PROTEIN"/>
    <property type="match status" value="1"/>
</dbReference>
<dbReference type="PROSITE" id="PS51257">
    <property type="entry name" value="PROKAR_LIPOPROTEIN"/>
    <property type="match status" value="1"/>
</dbReference>
<feature type="compositionally biased region" description="Low complexity" evidence="7">
    <location>
        <begin position="31"/>
        <end position="47"/>
    </location>
</feature>
<evidence type="ECO:0000256" key="4">
    <source>
        <dbReference type="ARBA" id="ARBA00023235"/>
    </source>
</evidence>
<dbReference type="Gene3D" id="3.10.50.40">
    <property type="match status" value="1"/>
</dbReference>
<comment type="similarity">
    <text evidence="2 6">Belongs to the FKBP-type PPIase family.</text>
</comment>
<dbReference type="SUPFAM" id="SSF54534">
    <property type="entry name" value="FKBP-like"/>
    <property type="match status" value="1"/>
</dbReference>
<protein>
    <recommendedName>
        <fullName evidence="6">Peptidyl-prolyl cis-trans isomerase</fullName>
        <ecNumber evidence="6">5.2.1.8</ecNumber>
    </recommendedName>
</protein>
<evidence type="ECO:0000256" key="3">
    <source>
        <dbReference type="ARBA" id="ARBA00023110"/>
    </source>
</evidence>
<keyword evidence="11" id="KW-1185">Reference proteome</keyword>
<dbReference type="PROSITE" id="PS50059">
    <property type="entry name" value="FKBP_PPIASE"/>
    <property type="match status" value="1"/>
</dbReference>
<dbReference type="EMBL" id="CP001854">
    <property type="protein sequence ID" value="ADB52223.1"/>
    <property type="molecule type" value="Genomic_DNA"/>
</dbReference>
<dbReference type="Proteomes" id="UP000008229">
    <property type="component" value="Chromosome"/>
</dbReference>
<name>D3F2F7_CONWI</name>
<feature type="signal peptide" evidence="8">
    <location>
        <begin position="1"/>
        <end position="22"/>
    </location>
</feature>
<feature type="domain" description="PPIase FKBP-type" evidence="9">
    <location>
        <begin position="92"/>
        <end position="181"/>
    </location>
</feature>
<evidence type="ECO:0000259" key="9">
    <source>
        <dbReference type="PROSITE" id="PS50059"/>
    </source>
</evidence>
<dbReference type="eggNOG" id="COG0545">
    <property type="taxonomic scope" value="Bacteria"/>
</dbReference>
<dbReference type="InterPro" id="IPR046357">
    <property type="entry name" value="PPIase_dom_sf"/>
</dbReference>
<comment type="catalytic activity">
    <reaction evidence="1 5 6">
        <text>[protein]-peptidylproline (omega=180) = [protein]-peptidylproline (omega=0)</text>
        <dbReference type="Rhea" id="RHEA:16237"/>
        <dbReference type="Rhea" id="RHEA-COMP:10747"/>
        <dbReference type="Rhea" id="RHEA-COMP:10748"/>
        <dbReference type="ChEBI" id="CHEBI:83833"/>
        <dbReference type="ChEBI" id="CHEBI:83834"/>
        <dbReference type="EC" id="5.2.1.8"/>
    </reaction>
</comment>
<reference evidence="11" key="2">
    <citation type="submission" date="2010-01" db="EMBL/GenBank/DDBJ databases">
        <title>The complete genome of Conexibacter woesei DSM 14684.</title>
        <authorList>
            <consortium name="US DOE Joint Genome Institute (JGI-PGF)"/>
            <person name="Lucas S."/>
            <person name="Copeland A."/>
            <person name="Lapidus A."/>
            <person name="Glavina del Rio T."/>
            <person name="Dalin E."/>
            <person name="Tice H."/>
            <person name="Bruce D."/>
            <person name="Goodwin L."/>
            <person name="Pitluck S."/>
            <person name="Kyrpides N."/>
            <person name="Mavromatis K."/>
            <person name="Ivanova N."/>
            <person name="Mikhailova N."/>
            <person name="Chertkov O."/>
            <person name="Brettin T."/>
            <person name="Detter J.C."/>
            <person name="Han C."/>
            <person name="Larimer F."/>
            <person name="Land M."/>
            <person name="Hauser L."/>
            <person name="Markowitz V."/>
            <person name="Cheng J.-F."/>
            <person name="Hugenholtz P."/>
            <person name="Woyke T."/>
            <person name="Wu D."/>
            <person name="Pukall R."/>
            <person name="Steenblock K."/>
            <person name="Schneider S."/>
            <person name="Klenk H.-P."/>
            <person name="Eisen J.A."/>
        </authorList>
    </citation>
    <scope>NUCLEOTIDE SEQUENCE [LARGE SCALE GENOMIC DNA]</scope>
    <source>
        <strain evidence="11">DSM 14684 / CIP 108061 / JCM 11494 / NBRC 100937 / ID131577</strain>
    </source>
</reference>
<keyword evidence="3 5" id="KW-0697">Rotamase</keyword>
<dbReference type="PANTHER" id="PTHR43811">
    <property type="entry name" value="FKBP-TYPE PEPTIDYL-PROLYL CIS-TRANS ISOMERASE FKPA"/>
    <property type="match status" value="1"/>
</dbReference>
<evidence type="ECO:0000256" key="2">
    <source>
        <dbReference type="ARBA" id="ARBA00006577"/>
    </source>
</evidence>
<keyword evidence="8" id="KW-0732">Signal</keyword>